<gene>
    <name evidence="9" type="ORF">CAPTEDRAFT_226445</name>
</gene>
<evidence type="ECO:0000256" key="3">
    <source>
        <dbReference type="ARBA" id="ARBA00023157"/>
    </source>
</evidence>
<evidence type="ECO:0000256" key="5">
    <source>
        <dbReference type="PROSITE-ProRule" id="PRU00302"/>
    </source>
</evidence>
<feature type="domain" description="Sushi" evidence="8">
    <location>
        <begin position="689"/>
        <end position="747"/>
    </location>
</feature>
<dbReference type="Proteomes" id="UP000014760">
    <property type="component" value="Unassembled WGS sequence"/>
</dbReference>
<dbReference type="EMBL" id="KB309354">
    <property type="protein sequence ID" value="ELT94701.1"/>
    <property type="molecule type" value="Genomic_DNA"/>
</dbReference>
<feature type="disulfide bond" evidence="5">
    <location>
        <begin position="123"/>
        <end position="150"/>
    </location>
</feature>
<evidence type="ECO:0000313" key="10">
    <source>
        <dbReference type="EnsemblMetazoa" id="CapteP226445"/>
    </source>
</evidence>
<evidence type="ECO:0000313" key="9">
    <source>
        <dbReference type="EMBL" id="ELT94701.1"/>
    </source>
</evidence>
<accession>R7TT82</accession>
<feature type="domain" description="Sushi" evidence="8">
    <location>
        <begin position="390"/>
        <end position="449"/>
    </location>
</feature>
<feature type="domain" description="Sushi" evidence="8">
    <location>
        <begin position="808"/>
        <end position="866"/>
    </location>
</feature>
<evidence type="ECO:0000256" key="7">
    <source>
        <dbReference type="SAM" id="SignalP"/>
    </source>
</evidence>
<keyword evidence="4" id="KW-0325">Glycoprotein</keyword>
<sequence length="1452" mass="157130">MMFLRVFLAFSTLHEAVCPNPLTYTDGAILKEDSLMTAYSSDTVSLKCQDKHYYVSGDEALVKCDEGYALENGNLSVTTTCEHTEWTIVEAICQRIYCPDIPVIDYGAVSGSGGAGTDVSITCMEGFYVNGSSTVSCSVAGTWLQDFPSCEVIYCPLPESIANGMLHYNDHTYLSEVQYTCNTGYNHGSGSLLRTCLDDFNWNGSTPTCEIVRCTEPPVIPRASLHLYPDNVFGSVIEYSCVSGYESPDNKTLQCSADGLWVGAFVCHQQCSLLKDNLGNGRLVTYSTIHGGEVEYECNEGYVLIPKNYTSVCDDGVWTRGPPACEKLLCEELLPSDSSVVEYVDGNREFNSIAQVKCKPGYFTKEDGPILICLRDGSWNGTLEINCEKISCDFPRIIANSVRSGNGSLYLDQVQYTCNEGFIMTPSSGSNSTCDENGNWTSSNTSCERVSCGSPGNDSAILLTAGPYVYEDVVRYGCPIGQVFDHSENKERTCQSNGSWTREQPRCVWVNCREPDNTTHALLINFTHFEYSGVVEYACIEGYALASGNLSQKCLSTGSWSGAKPSCEVIHCSSPLSTNATLLTPEPHSYGTTAQYECSVGWNHTEGDLIRLCLSDGSWSGTAPVCEVVDCGDPGNATKAMVVNTPDFTYASLIQYECDLGYVLASGSLIIECLEDGSWSSSQPICEIVECDQPGDIEDGVVIGSAYRYQDQVTYECNAGFALDPATPTKTCQWNGTWTGEQVECSRVDCGPPGNISAASLVEPYGSVYGDEVSFECLPGYVAGGGKPSISCLASGSWSTTDFNCTLSDCGVPNTPANARIVGDNYTFGHVIRYECNDGFILTSGQASRTCLANQQWDGVEPTCESSTECPEPGPVAHSTHRGSYAAHGTVTFECIEGYSINTAINCGPPPHVPNAVSHGSTYYNGYIVYICKEGFLTSSSDTILKCSSNGSYAGDLPVCEALSENTPIGITCPVINVNGRVATHGVVTTSCSMNALERFGAPERSIECSASGFWSASPGSCGGIRMHLALIFCYIPFGFLESRKTCHAPLLVAHATAEILGTRHGDKVTYRCMAGYNFPDEKYCRAVETFPNSLPDHLHNHLDAVVKYTCLPGFHYEDPLEFTRSITCQSNALWDIAATDCTAITCPSVVTPSGSEANSTATHWGSKVQFTCLADTRFSDGQEMKFTQCGGHGNWTAIADDCQGKDCGTPPEILHAFVEYTDTVFESEARYACLTGHRFAPPLSSYVIECSSNGRWTSPVKHIECHLVDCGSQPIIKNASPQVFQPPPTTFNSSIVFGCQFGFSFADKTTEKEVICGEHGQWLGVDIECHEVICPLPTWSHVIHTTSTNYMTELVYSCDSDTNLMLPGGQVNSTAVCSIYSTWIPEPEECIVNKSAIIAPVPVEAQNADTIGAVSIAFLTTLCVVVFGVDVLTHSRGIVRIAQRLGHKVHK</sequence>
<feature type="domain" description="Sushi" evidence="8">
    <location>
        <begin position="905"/>
        <end position="962"/>
    </location>
</feature>
<feature type="disulfide bond" evidence="5">
    <location>
        <begin position="298"/>
        <end position="325"/>
    </location>
</feature>
<feature type="signal peptide" evidence="7">
    <location>
        <begin position="1"/>
        <end position="16"/>
    </location>
</feature>
<feature type="domain" description="Sushi" evidence="8">
    <location>
        <begin position="153"/>
        <end position="211"/>
    </location>
</feature>
<feature type="disulfide bond" evidence="5">
    <location>
        <begin position="330"/>
        <end position="373"/>
    </location>
</feature>
<keyword evidence="6" id="KW-1133">Transmembrane helix</keyword>
<feature type="domain" description="Sushi" evidence="8">
    <location>
        <begin position="450"/>
        <end position="509"/>
    </location>
</feature>
<name>R7TT82_CAPTE</name>
<reference evidence="10" key="3">
    <citation type="submission" date="2015-06" db="UniProtKB">
        <authorList>
            <consortium name="EnsemblMetazoa"/>
        </authorList>
    </citation>
    <scope>IDENTIFICATION</scope>
</reference>
<dbReference type="InterPro" id="IPR000436">
    <property type="entry name" value="Sushi_SCR_CCP_dom"/>
</dbReference>
<feature type="domain" description="Sushi" evidence="8">
    <location>
        <begin position="269"/>
        <end position="327"/>
    </location>
</feature>
<keyword evidence="2" id="KW-0677">Repeat</keyword>
<feature type="domain" description="Sushi" evidence="8">
    <location>
        <begin position="16"/>
        <end position="95"/>
    </location>
</feature>
<feature type="disulfide bond" evidence="5">
    <location>
        <begin position="1208"/>
        <end position="1251"/>
    </location>
</feature>
<feature type="domain" description="Sushi" evidence="8">
    <location>
        <begin position="328"/>
        <end position="389"/>
    </location>
</feature>
<dbReference type="InterPro" id="IPR035976">
    <property type="entry name" value="Sushi/SCR/CCP_sf"/>
</dbReference>
<dbReference type="PANTHER" id="PTHR19325:SF560">
    <property type="entry name" value="SUSHI, VON WILLEBRAND FACTOR TYPE A, EGF AND PENTRAXIN DOMAIN-CONTAINING PROTEIN 1"/>
    <property type="match status" value="1"/>
</dbReference>
<dbReference type="CDD" id="cd00033">
    <property type="entry name" value="CCP"/>
    <property type="match status" value="14"/>
</dbReference>
<feature type="transmembrane region" description="Helical" evidence="6">
    <location>
        <begin position="1412"/>
        <end position="1433"/>
    </location>
</feature>
<dbReference type="Gene3D" id="2.10.70.10">
    <property type="entry name" value="Complement Module, domain 1"/>
    <property type="match status" value="18"/>
</dbReference>
<dbReference type="STRING" id="283909.R7TT82"/>
<dbReference type="OMA" id="NIMTCTE"/>
<keyword evidence="7" id="KW-0732">Signal</keyword>
<keyword evidence="11" id="KW-1185">Reference proteome</keyword>
<dbReference type="PANTHER" id="PTHR19325">
    <property type="entry name" value="COMPLEMENT COMPONENT-RELATED SUSHI DOMAIN-CONTAINING"/>
    <property type="match status" value="1"/>
</dbReference>
<keyword evidence="6" id="KW-0472">Membrane</keyword>
<keyword evidence="1 5" id="KW-0768">Sushi</keyword>
<dbReference type="InterPro" id="IPR050350">
    <property type="entry name" value="Compl-Cell_Adhes-Reg"/>
</dbReference>
<feature type="domain" description="Sushi" evidence="8">
    <location>
        <begin position="748"/>
        <end position="807"/>
    </location>
</feature>
<evidence type="ECO:0000256" key="6">
    <source>
        <dbReference type="SAM" id="Phobius"/>
    </source>
</evidence>
<dbReference type="OrthoDB" id="6158054at2759"/>
<comment type="caution">
    <text evidence="5">Lacks conserved residue(s) required for the propagation of feature annotation.</text>
</comment>
<feature type="domain" description="Sushi" evidence="8">
    <location>
        <begin position="1206"/>
        <end position="1268"/>
    </location>
</feature>
<dbReference type="SMART" id="SM00032">
    <property type="entry name" value="CCP"/>
    <property type="match status" value="21"/>
</dbReference>
<protein>
    <recommendedName>
        <fullName evidence="8">Sushi domain-containing protein</fullName>
    </recommendedName>
</protein>
<evidence type="ECO:0000259" key="8">
    <source>
        <dbReference type="PROSITE" id="PS50923"/>
    </source>
</evidence>
<keyword evidence="6" id="KW-0812">Transmembrane</keyword>
<dbReference type="EMBL" id="AMQN01012184">
    <property type="status" value="NOT_ANNOTATED_CDS"/>
    <property type="molecule type" value="Genomic_DNA"/>
</dbReference>
<dbReference type="Pfam" id="PF00084">
    <property type="entry name" value="Sushi"/>
    <property type="match status" value="15"/>
</dbReference>
<dbReference type="HOGENOM" id="CLU_251235_0_0_1"/>
<reference evidence="9 11" key="2">
    <citation type="journal article" date="2013" name="Nature">
        <title>Insights into bilaterian evolution from three spiralian genomes.</title>
        <authorList>
            <person name="Simakov O."/>
            <person name="Marletaz F."/>
            <person name="Cho S.J."/>
            <person name="Edsinger-Gonzales E."/>
            <person name="Havlak P."/>
            <person name="Hellsten U."/>
            <person name="Kuo D.H."/>
            <person name="Larsson T."/>
            <person name="Lv J."/>
            <person name="Arendt D."/>
            <person name="Savage R."/>
            <person name="Osoegawa K."/>
            <person name="de Jong P."/>
            <person name="Grimwood J."/>
            <person name="Chapman J.A."/>
            <person name="Shapiro H."/>
            <person name="Aerts A."/>
            <person name="Otillar R.P."/>
            <person name="Terry A.Y."/>
            <person name="Boore J.L."/>
            <person name="Grigoriev I.V."/>
            <person name="Lindberg D.R."/>
            <person name="Seaver E.C."/>
            <person name="Weisblat D.A."/>
            <person name="Putnam N.H."/>
            <person name="Rokhsar D.S."/>
        </authorList>
    </citation>
    <scope>NUCLEOTIDE SEQUENCE</scope>
    <source>
        <strain evidence="9 11">I ESC-2004</strain>
    </source>
</reference>
<dbReference type="EnsemblMetazoa" id="CapteT226445">
    <property type="protein sequence ID" value="CapteP226445"/>
    <property type="gene ID" value="CapteG226445"/>
</dbReference>
<proteinExistence type="predicted"/>
<feature type="domain" description="Sushi" evidence="8">
    <location>
        <begin position="1269"/>
        <end position="1332"/>
    </location>
</feature>
<evidence type="ECO:0000256" key="4">
    <source>
        <dbReference type="ARBA" id="ARBA00023180"/>
    </source>
</evidence>
<organism evidence="9">
    <name type="scientific">Capitella teleta</name>
    <name type="common">Polychaete worm</name>
    <dbReference type="NCBI Taxonomy" id="283909"/>
    <lineage>
        <taxon>Eukaryota</taxon>
        <taxon>Metazoa</taxon>
        <taxon>Spiralia</taxon>
        <taxon>Lophotrochozoa</taxon>
        <taxon>Annelida</taxon>
        <taxon>Polychaeta</taxon>
        <taxon>Sedentaria</taxon>
        <taxon>Scolecida</taxon>
        <taxon>Capitellidae</taxon>
        <taxon>Capitella</taxon>
    </lineage>
</organism>
<feature type="domain" description="Sushi" evidence="8">
    <location>
        <begin position="96"/>
        <end position="152"/>
    </location>
</feature>
<evidence type="ECO:0000256" key="2">
    <source>
        <dbReference type="ARBA" id="ARBA00022737"/>
    </source>
</evidence>
<evidence type="ECO:0000256" key="1">
    <source>
        <dbReference type="ARBA" id="ARBA00022659"/>
    </source>
</evidence>
<reference evidence="11" key="1">
    <citation type="submission" date="2012-12" db="EMBL/GenBank/DDBJ databases">
        <authorList>
            <person name="Hellsten U."/>
            <person name="Grimwood J."/>
            <person name="Chapman J.A."/>
            <person name="Shapiro H."/>
            <person name="Aerts A."/>
            <person name="Otillar R.P."/>
            <person name="Terry A.Y."/>
            <person name="Boore J.L."/>
            <person name="Simakov O."/>
            <person name="Marletaz F."/>
            <person name="Cho S.-J."/>
            <person name="Edsinger-Gonzales E."/>
            <person name="Havlak P."/>
            <person name="Kuo D.-H."/>
            <person name="Larsson T."/>
            <person name="Lv J."/>
            <person name="Arendt D."/>
            <person name="Savage R."/>
            <person name="Osoegawa K."/>
            <person name="de Jong P."/>
            <person name="Lindberg D.R."/>
            <person name="Seaver E.C."/>
            <person name="Weisblat D.A."/>
            <person name="Putnam N.H."/>
            <person name="Grigoriev I.V."/>
            <person name="Rokhsar D.S."/>
        </authorList>
    </citation>
    <scope>NUCLEOTIDE SEQUENCE</scope>
    <source>
        <strain evidence="11">I ESC-2004</strain>
    </source>
</reference>
<feature type="chain" id="PRO_5008787323" description="Sushi domain-containing protein" evidence="7">
    <location>
        <begin position="17"/>
        <end position="1452"/>
    </location>
</feature>
<evidence type="ECO:0000313" key="11">
    <source>
        <dbReference type="Proteomes" id="UP000014760"/>
    </source>
</evidence>
<feature type="domain" description="Sushi" evidence="8">
    <location>
        <begin position="629"/>
        <end position="688"/>
    </location>
</feature>
<dbReference type="PROSITE" id="PS50923">
    <property type="entry name" value="SUSHI"/>
    <property type="match status" value="16"/>
</dbReference>
<feature type="domain" description="Sushi" evidence="8">
    <location>
        <begin position="510"/>
        <end position="569"/>
    </location>
</feature>
<dbReference type="SUPFAM" id="SSF57535">
    <property type="entry name" value="Complement control module/SCR domain"/>
    <property type="match status" value="18"/>
</dbReference>
<keyword evidence="3 5" id="KW-1015">Disulfide bond</keyword>
<feature type="domain" description="Sushi" evidence="8">
    <location>
        <begin position="570"/>
        <end position="628"/>
    </location>
</feature>